<dbReference type="PANTHER" id="PTHR36450:SF1">
    <property type="entry name" value="THIOREDOXIN"/>
    <property type="match status" value="1"/>
</dbReference>
<evidence type="ECO:0000259" key="3">
    <source>
        <dbReference type="Pfam" id="PF13192"/>
    </source>
</evidence>
<feature type="domain" description="Thioredoxin-like fold" evidence="3">
    <location>
        <begin position="4"/>
        <end position="77"/>
    </location>
</feature>
<proteinExistence type="predicted"/>
<dbReference type="RefSeq" id="WP_306735626.1">
    <property type="nucleotide sequence ID" value="NZ_JANHAX010000003.1"/>
</dbReference>
<keyword evidence="5" id="KW-1185">Reference proteome</keyword>
<dbReference type="Pfam" id="PF13192">
    <property type="entry name" value="Thioredoxin_3"/>
    <property type="match status" value="1"/>
</dbReference>
<protein>
    <submittedName>
        <fullName evidence="4">Thioredoxin family protein</fullName>
    </submittedName>
</protein>
<keyword evidence="2" id="KW-0676">Redox-active center</keyword>
<evidence type="ECO:0000256" key="2">
    <source>
        <dbReference type="PIRSR" id="PIRSR037031-51"/>
    </source>
</evidence>
<keyword evidence="2" id="KW-1015">Disulfide bond</keyword>
<name>A0AAE3WCT1_9RHOB</name>
<evidence type="ECO:0000313" key="5">
    <source>
        <dbReference type="Proteomes" id="UP001226762"/>
    </source>
</evidence>
<dbReference type="InterPro" id="IPR012336">
    <property type="entry name" value="Thioredoxin-like_fold"/>
</dbReference>
<gene>
    <name evidence="4" type="ORF">NO357_10565</name>
</gene>
<dbReference type="NCBIfam" id="TIGR00412">
    <property type="entry name" value="redox_disulf_2"/>
    <property type="match status" value="1"/>
</dbReference>
<dbReference type="InterPro" id="IPR005243">
    <property type="entry name" value="THIRX-like_proc"/>
</dbReference>
<dbReference type="EMBL" id="JANHAX010000003">
    <property type="protein sequence ID" value="MDQ2090339.1"/>
    <property type="molecule type" value="Genomic_DNA"/>
</dbReference>
<dbReference type="AlphaFoldDB" id="A0AAE3WCT1"/>
<dbReference type="SUPFAM" id="SSF52833">
    <property type="entry name" value="Thioredoxin-like"/>
    <property type="match status" value="1"/>
</dbReference>
<sequence>MTIDVKVYGPGCKRCDTTAQMVADAAAKLGAEVSVEKVTDYAAIAMAGVVSTPGISINGKLVHAGGLPDDAALEGWLSDAR</sequence>
<evidence type="ECO:0000256" key="1">
    <source>
        <dbReference type="PIRSR" id="PIRSR037031-50"/>
    </source>
</evidence>
<evidence type="ECO:0000313" key="4">
    <source>
        <dbReference type="EMBL" id="MDQ2090339.1"/>
    </source>
</evidence>
<accession>A0AAE3WCT1</accession>
<feature type="active site" description="Nucleophile" evidence="1">
    <location>
        <position position="12"/>
    </location>
</feature>
<dbReference type="PANTHER" id="PTHR36450">
    <property type="entry name" value="THIOREDOXIN"/>
    <property type="match status" value="1"/>
</dbReference>
<feature type="active site" description="Nucleophile" evidence="1">
    <location>
        <position position="15"/>
    </location>
</feature>
<dbReference type="Gene3D" id="3.40.30.10">
    <property type="entry name" value="Glutaredoxin"/>
    <property type="match status" value="1"/>
</dbReference>
<organism evidence="4 5">
    <name type="scientific">Marimonas arenosa</name>
    <dbReference type="NCBI Taxonomy" id="1795305"/>
    <lineage>
        <taxon>Bacteria</taxon>
        <taxon>Pseudomonadati</taxon>
        <taxon>Pseudomonadota</taxon>
        <taxon>Alphaproteobacteria</taxon>
        <taxon>Rhodobacterales</taxon>
        <taxon>Paracoccaceae</taxon>
        <taxon>Marimonas</taxon>
    </lineage>
</organism>
<reference evidence="4" key="2">
    <citation type="submission" date="2023-02" db="EMBL/GenBank/DDBJ databases">
        <title>'Rhodoalgimonas zhirmunskyi' gen. nov., isolated from a red alga.</title>
        <authorList>
            <person name="Nedashkovskaya O.I."/>
            <person name="Otstavnykh N.Y."/>
            <person name="Bystritskaya E.P."/>
            <person name="Balabanova L.A."/>
            <person name="Isaeva M.P."/>
        </authorList>
    </citation>
    <scope>NUCLEOTIDE SEQUENCE</scope>
    <source>
        <strain evidence="4">KCTC 52189</strain>
    </source>
</reference>
<comment type="caution">
    <text evidence="4">The sequence shown here is derived from an EMBL/GenBank/DDBJ whole genome shotgun (WGS) entry which is preliminary data.</text>
</comment>
<dbReference type="InterPro" id="IPR036249">
    <property type="entry name" value="Thioredoxin-like_sf"/>
</dbReference>
<dbReference type="PIRSF" id="PIRSF037031">
    <property type="entry name" value="Redox_disulphide_2"/>
    <property type="match status" value="1"/>
</dbReference>
<feature type="disulfide bond" description="Redox-active" evidence="2">
    <location>
        <begin position="12"/>
        <end position="15"/>
    </location>
</feature>
<reference evidence="4" key="1">
    <citation type="submission" date="2022-07" db="EMBL/GenBank/DDBJ databases">
        <authorList>
            <person name="Otstavnykh N."/>
            <person name="Isaeva M."/>
            <person name="Bystritskaya E."/>
        </authorList>
    </citation>
    <scope>NUCLEOTIDE SEQUENCE</scope>
    <source>
        <strain evidence="4">KCTC 52189</strain>
    </source>
</reference>
<dbReference type="Proteomes" id="UP001226762">
    <property type="component" value="Unassembled WGS sequence"/>
</dbReference>